<dbReference type="GO" id="GO:0046872">
    <property type="term" value="F:metal ion binding"/>
    <property type="evidence" value="ECO:0007669"/>
    <property type="project" value="UniProtKB-KW"/>
</dbReference>
<evidence type="ECO:0000313" key="9">
    <source>
        <dbReference type="Proteomes" id="UP000439522"/>
    </source>
</evidence>
<dbReference type="InterPro" id="IPR007484">
    <property type="entry name" value="Peptidase_M28"/>
</dbReference>
<dbReference type="PANTHER" id="PTHR12147">
    <property type="entry name" value="METALLOPEPTIDASE M28 FAMILY MEMBER"/>
    <property type="match status" value="1"/>
</dbReference>
<dbReference type="GO" id="GO:0008235">
    <property type="term" value="F:metalloexopeptidase activity"/>
    <property type="evidence" value="ECO:0007669"/>
    <property type="project" value="InterPro"/>
</dbReference>
<accession>A0A6I4TAY4</accession>
<sequence>MRGAFLMATALLAGCAAPGPRSAPVPRDRAAVEAALMRHIEILASDEFGGRQPGTAGEAKTLRYLAREWQAAGLESGTNDPANPWFAPVELSLTVPDRSEARFYRGGRPVALPDGAATVFTSSSRGLVERAPVVFVSGAATQPERAELAGRVVITPMDHARVAEQREALVRAGAAAVLTVVEGDRERAGLTAQRRRGGYRLAGSENPGALDGYLSPAGFAALIGGDRARELLAADSPAVTRLDLAASLEATASASTVRTYNLIARLPGRRPAAGAVLLLAHWDHFGTCAEEPAPDLVCNGAVDNASGLAVLTELARRIAAGPRLERDVYFLATTAEEWGLLGAQAFAENPPVPLNTIVAAFNLDTVAVAPAGSPVAIVGKGLTPLDPGIAQVLKQAGRREGDERMAQGYVRRQDGWALIQRDVPAVAISSAFAQAGPLDRYMTEHYHQASDEAAGIELGGAAEDMVLHIALVRHFSDPARWPASAGKSPPAP</sequence>
<dbReference type="Proteomes" id="UP000439522">
    <property type="component" value="Unassembled WGS sequence"/>
</dbReference>
<keyword evidence="3" id="KW-0479">Metal-binding</keyword>
<keyword evidence="5" id="KW-0378">Hydrolase</keyword>
<keyword evidence="1" id="KW-0031">Aminopeptidase</keyword>
<dbReference type="PROSITE" id="PS51257">
    <property type="entry name" value="PROKAR_LIPOPROTEIN"/>
    <property type="match status" value="1"/>
</dbReference>
<dbReference type="EMBL" id="WTZA01000001">
    <property type="protein sequence ID" value="MXO73746.1"/>
    <property type="molecule type" value="Genomic_DNA"/>
</dbReference>
<protein>
    <submittedName>
        <fullName evidence="8">M28 family peptidase</fullName>
    </submittedName>
</protein>
<proteinExistence type="predicted"/>
<keyword evidence="4" id="KW-0732">Signal</keyword>
<evidence type="ECO:0000256" key="2">
    <source>
        <dbReference type="ARBA" id="ARBA00022670"/>
    </source>
</evidence>
<comment type="caution">
    <text evidence="8">The sequence shown here is derived from an EMBL/GenBank/DDBJ whole genome shotgun (WGS) entry which is preliminary data.</text>
</comment>
<dbReference type="AlphaFoldDB" id="A0A6I4TAY4"/>
<dbReference type="InterPro" id="IPR045175">
    <property type="entry name" value="M28_fam"/>
</dbReference>
<dbReference type="GO" id="GO:0004177">
    <property type="term" value="F:aminopeptidase activity"/>
    <property type="evidence" value="ECO:0007669"/>
    <property type="project" value="UniProtKB-KW"/>
</dbReference>
<evidence type="ECO:0000256" key="1">
    <source>
        <dbReference type="ARBA" id="ARBA00022438"/>
    </source>
</evidence>
<keyword evidence="9" id="KW-1185">Reference proteome</keyword>
<evidence type="ECO:0000256" key="6">
    <source>
        <dbReference type="ARBA" id="ARBA00022833"/>
    </source>
</evidence>
<reference evidence="8 9" key="1">
    <citation type="submission" date="2019-12" db="EMBL/GenBank/DDBJ databases">
        <title>Genomic-based taxomic classification of the family Erythrobacteraceae.</title>
        <authorList>
            <person name="Xu L."/>
        </authorList>
    </citation>
    <scope>NUCLEOTIDE SEQUENCE [LARGE SCALE GENOMIC DNA]</scope>
    <source>
        <strain evidence="8 9">100921-2</strain>
    </source>
</reference>
<gene>
    <name evidence="8" type="ORF">GRI40_00725</name>
</gene>
<evidence type="ECO:0000256" key="3">
    <source>
        <dbReference type="ARBA" id="ARBA00022723"/>
    </source>
</evidence>
<dbReference type="OrthoDB" id="9778250at2"/>
<evidence type="ECO:0000313" key="8">
    <source>
        <dbReference type="EMBL" id="MXO73746.1"/>
    </source>
</evidence>
<dbReference type="PANTHER" id="PTHR12147:SF56">
    <property type="entry name" value="AMINOPEPTIDASE YDR415C-RELATED"/>
    <property type="match status" value="1"/>
</dbReference>
<dbReference type="Pfam" id="PF04389">
    <property type="entry name" value="Peptidase_M28"/>
    <property type="match status" value="1"/>
</dbReference>
<dbReference type="Gene3D" id="3.40.630.10">
    <property type="entry name" value="Zn peptidases"/>
    <property type="match status" value="1"/>
</dbReference>
<keyword evidence="6" id="KW-0862">Zinc</keyword>
<dbReference type="SUPFAM" id="SSF53187">
    <property type="entry name" value="Zn-dependent exopeptidases"/>
    <property type="match status" value="1"/>
</dbReference>
<organism evidence="8 9">
    <name type="scientific">Tsuneonella aeria</name>
    <dbReference type="NCBI Taxonomy" id="1837929"/>
    <lineage>
        <taxon>Bacteria</taxon>
        <taxon>Pseudomonadati</taxon>
        <taxon>Pseudomonadota</taxon>
        <taxon>Alphaproteobacteria</taxon>
        <taxon>Sphingomonadales</taxon>
        <taxon>Erythrobacteraceae</taxon>
        <taxon>Tsuneonella</taxon>
    </lineage>
</organism>
<evidence type="ECO:0000256" key="4">
    <source>
        <dbReference type="ARBA" id="ARBA00022729"/>
    </source>
</evidence>
<evidence type="ECO:0000259" key="7">
    <source>
        <dbReference type="Pfam" id="PF04389"/>
    </source>
</evidence>
<dbReference type="GO" id="GO:0006508">
    <property type="term" value="P:proteolysis"/>
    <property type="evidence" value="ECO:0007669"/>
    <property type="project" value="UniProtKB-KW"/>
</dbReference>
<feature type="domain" description="Peptidase M28" evidence="7">
    <location>
        <begin position="261"/>
        <end position="460"/>
    </location>
</feature>
<keyword evidence="2" id="KW-0645">Protease</keyword>
<dbReference type="RefSeq" id="WP_160609572.1">
    <property type="nucleotide sequence ID" value="NZ_WTZA01000001.1"/>
</dbReference>
<evidence type="ECO:0000256" key="5">
    <source>
        <dbReference type="ARBA" id="ARBA00022801"/>
    </source>
</evidence>
<name>A0A6I4TAY4_9SPHN</name>